<evidence type="ECO:0000313" key="1">
    <source>
        <dbReference type="EMBL" id="KAG0429212.1"/>
    </source>
</evidence>
<organism evidence="1 2">
    <name type="scientific">Ixodes persulcatus</name>
    <name type="common">Taiga tick</name>
    <dbReference type="NCBI Taxonomy" id="34615"/>
    <lineage>
        <taxon>Eukaryota</taxon>
        <taxon>Metazoa</taxon>
        <taxon>Ecdysozoa</taxon>
        <taxon>Arthropoda</taxon>
        <taxon>Chelicerata</taxon>
        <taxon>Arachnida</taxon>
        <taxon>Acari</taxon>
        <taxon>Parasitiformes</taxon>
        <taxon>Ixodida</taxon>
        <taxon>Ixodoidea</taxon>
        <taxon>Ixodidae</taxon>
        <taxon>Ixodinae</taxon>
        <taxon>Ixodes</taxon>
    </lineage>
</organism>
<name>A0AC60Q5V7_IXOPE</name>
<protein>
    <submittedName>
        <fullName evidence="1">Uncharacterized protein</fullName>
    </submittedName>
</protein>
<dbReference type="Proteomes" id="UP000805193">
    <property type="component" value="Unassembled WGS sequence"/>
</dbReference>
<keyword evidence="2" id="KW-1185">Reference proteome</keyword>
<dbReference type="EMBL" id="JABSTQ010009432">
    <property type="protein sequence ID" value="KAG0429212.1"/>
    <property type="molecule type" value="Genomic_DNA"/>
</dbReference>
<proteinExistence type="predicted"/>
<gene>
    <name evidence="1" type="ORF">HPB47_023856</name>
</gene>
<evidence type="ECO:0000313" key="2">
    <source>
        <dbReference type="Proteomes" id="UP000805193"/>
    </source>
</evidence>
<accession>A0AC60Q5V7</accession>
<comment type="caution">
    <text evidence="1">The sequence shown here is derived from an EMBL/GenBank/DDBJ whole genome shotgun (WGS) entry which is preliminary data.</text>
</comment>
<sequence length="265" mass="30629">MNSTSPLSSLHERYVHLADPRTRSWPLMGSPLPIVALLSFYLLFALHLGPRLMRNRQPFNIRRLVVAYNVAMVCMSLYFIYVSVEYAKLRSEGSLLCWPSDRRPSDENMYFLHRAWYYMLMKAGEMLDTLFFVLLKKDTHLSFLHILHHSLALWSVWLVLTLGLTGQVYAFPLLNSAVHVVMYGYYALAALGPSYRKHLWWKKYVTLFQIVQFLMLSVHALIPALVDCGFPRSLACVGAFEGLMFACLFSEFYYGAYVFRHGKSA</sequence>
<reference evidence="1 2" key="1">
    <citation type="journal article" date="2020" name="Cell">
        <title>Large-Scale Comparative Analyses of Tick Genomes Elucidate Their Genetic Diversity and Vector Capacities.</title>
        <authorList>
            <consortium name="Tick Genome and Microbiome Consortium (TIGMIC)"/>
            <person name="Jia N."/>
            <person name="Wang J."/>
            <person name="Shi W."/>
            <person name="Du L."/>
            <person name="Sun Y."/>
            <person name="Zhan W."/>
            <person name="Jiang J.F."/>
            <person name="Wang Q."/>
            <person name="Zhang B."/>
            <person name="Ji P."/>
            <person name="Bell-Sakyi L."/>
            <person name="Cui X.M."/>
            <person name="Yuan T.T."/>
            <person name="Jiang B.G."/>
            <person name="Yang W.F."/>
            <person name="Lam T.T."/>
            <person name="Chang Q.C."/>
            <person name="Ding S.J."/>
            <person name="Wang X.J."/>
            <person name="Zhu J.G."/>
            <person name="Ruan X.D."/>
            <person name="Zhao L."/>
            <person name="Wei J.T."/>
            <person name="Ye R.Z."/>
            <person name="Que T.C."/>
            <person name="Du C.H."/>
            <person name="Zhou Y.H."/>
            <person name="Cheng J.X."/>
            <person name="Dai P.F."/>
            <person name="Guo W.B."/>
            <person name="Han X.H."/>
            <person name="Huang E.J."/>
            <person name="Li L.F."/>
            <person name="Wei W."/>
            <person name="Gao Y.C."/>
            <person name="Liu J.Z."/>
            <person name="Shao H.Z."/>
            <person name="Wang X."/>
            <person name="Wang C.C."/>
            <person name="Yang T.C."/>
            <person name="Huo Q.B."/>
            <person name="Li W."/>
            <person name="Chen H.Y."/>
            <person name="Chen S.E."/>
            <person name="Zhou L.G."/>
            <person name="Ni X.B."/>
            <person name="Tian J.H."/>
            <person name="Sheng Y."/>
            <person name="Liu T."/>
            <person name="Pan Y.S."/>
            <person name="Xia L.Y."/>
            <person name="Li J."/>
            <person name="Zhao F."/>
            <person name="Cao W.C."/>
        </authorList>
    </citation>
    <scope>NUCLEOTIDE SEQUENCE [LARGE SCALE GENOMIC DNA]</scope>
    <source>
        <strain evidence="1">Iper-2018</strain>
    </source>
</reference>